<dbReference type="AlphaFoldDB" id="A0A1Y0EE92"/>
<evidence type="ECO:0000313" key="2">
    <source>
        <dbReference type="Proteomes" id="UP000195273"/>
    </source>
</evidence>
<sequence>MAGDQLTIFEDAHRGGMVLDFDNSAACSVRHAVEIAPHRNHAFMTDAALDSENSLIWVRRQSQQMRSFFGEVFIDNPLCCRMDALIGNCGVCSG</sequence>
<dbReference type="KEGG" id="lvs:LOKVESSMR4R_02498"/>
<dbReference type="Proteomes" id="UP000195273">
    <property type="component" value="Chromosome"/>
</dbReference>
<dbReference type="EMBL" id="CP021431">
    <property type="protein sequence ID" value="ARU01800.1"/>
    <property type="molecule type" value="Genomic_DNA"/>
</dbReference>
<proteinExistence type="predicted"/>
<evidence type="ECO:0000313" key="1">
    <source>
        <dbReference type="EMBL" id="ARU01800.1"/>
    </source>
</evidence>
<accession>A0A1Y0EE92</accession>
<protein>
    <submittedName>
        <fullName evidence="1">Uncharacterized protein</fullName>
    </submittedName>
</protein>
<name>A0A1Y0EE92_9RHOB</name>
<gene>
    <name evidence="1" type="ORF">LOKVESSMR4R_02498</name>
</gene>
<organism evidence="1 2">
    <name type="scientific">Yoonia vestfoldensis</name>
    <dbReference type="NCBI Taxonomy" id="245188"/>
    <lineage>
        <taxon>Bacteria</taxon>
        <taxon>Pseudomonadati</taxon>
        <taxon>Pseudomonadota</taxon>
        <taxon>Alphaproteobacteria</taxon>
        <taxon>Rhodobacterales</taxon>
        <taxon>Paracoccaceae</taxon>
        <taxon>Yoonia</taxon>
    </lineage>
</organism>
<reference evidence="1 2" key="1">
    <citation type="submission" date="2017-05" db="EMBL/GenBank/DDBJ databases">
        <title>Genome Sequence of Loktanella vestfoldensis Strain SMR4r Isolated from a Culture of the Diatom Skeletonema marinoi.</title>
        <authorList>
            <person name="Topel M."/>
            <person name="Pinder M.I.M."/>
            <person name="Johansson O.N."/>
            <person name="Kourtchenko O."/>
            <person name="Godhe A."/>
            <person name="Clarke A.K."/>
        </authorList>
    </citation>
    <scope>NUCLEOTIDE SEQUENCE [LARGE SCALE GENOMIC DNA]</scope>
    <source>
        <strain evidence="1 2">SMR4r</strain>
    </source>
</reference>
<keyword evidence="2" id="KW-1185">Reference proteome</keyword>
<dbReference type="OrthoDB" id="9959261at2"/>